<dbReference type="AlphaFoldDB" id="A0A8J8MQK7"/>
<dbReference type="Gene3D" id="3.30.1340.10">
    <property type="entry name" value="HPr-like"/>
    <property type="match status" value="1"/>
</dbReference>
<comment type="subcellular location">
    <subcellularLocation>
        <location evidence="2">Cytoplasm</location>
    </subcellularLocation>
</comment>
<evidence type="ECO:0000256" key="1">
    <source>
        <dbReference type="ARBA" id="ARBA00003681"/>
    </source>
</evidence>
<keyword evidence="7" id="KW-0598">Phosphotransferase system</keyword>
<evidence type="ECO:0000259" key="9">
    <source>
        <dbReference type="PROSITE" id="PS51350"/>
    </source>
</evidence>
<keyword evidence="4" id="KW-0813">Transport</keyword>
<evidence type="ECO:0000256" key="7">
    <source>
        <dbReference type="ARBA" id="ARBA00022683"/>
    </source>
</evidence>
<feature type="domain" description="HPr" evidence="9">
    <location>
        <begin position="1"/>
        <end position="86"/>
    </location>
</feature>
<dbReference type="PROSITE" id="PS00589">
    <property type="entry name" value="PTS_HPR_SER"/>
    <property type="match status" value="1"/>
</dbReference>
<evidence type="ECO:0000313" key="10">
    <source>
        <dbReference type="EMBL" id="QUI25658.1"/>
    </source>
</evidence>
<keyword evidence="11" id="KW-1185">Reference proteome</keyword>
<evidence type="ECO:0000256" key="2">
    <source>
        <dbReference type="ARBA" id="ARBA00004496"/>
    </source>
</evidence>
<name>A0A8J8MQK7_9FIRM</name>
<keyword evidence="5" id="KW-0963">Cytoplasm</keyword>
<proteinExistence type="predicted"/>
<keyword evidence="6" id="KW-0762">Sugar transport</keyword>
<dbReference type="PRINTS" id="PR00107">
    <property type="entry name" value="PHOSPHOCPHPR"/>
</dbReference>
<dbReference type="NCBIfam" id="TIGR01003">
    <property type="entry name" value="PTS_HPr_family"/>
    <property type="match status" value="1"/>
</dbReference>
<evidence type="ECO:0000256" key="5">
    <source>
        <dbReference type="ARBA" id="ARBA00022490"/>
    </source>
</evidence>
<dbReference type="InterPro" id="IPR002114">
    <property type="entry name" value="PTS_HPr_Ser_P_site"/>
</dbReference>
<dbReference type="InterPro" id="IPR000032">
    <property type="entry name" value="HPr-like"/>
</dbReference>
<evidence type="ECO:0000256" key="4">
    <source>
        <dbReference type="ARBA" id="ARBA00022448"/>
    </source>
</evidence>
<protein>
    <recommendedName>
        <fullName evidence="3">Phosphocarrier protein HPr</fullName>
    </recommendedName>
    <alternativeName>
        <fullName evidence="8">Histidine-containing protein</fullName>
    </alternativeName>
</protein>
<dbReference type="SUPFAM" id="SSF55594">
    <property type="entry name" value="HPr-like"/>
    <property type="match status" value="1"/>
</dbReference>
<organism evidence="10 11">
    <name type="scientific">Vallitalea pronyensis</name>
    <dbReference type="NCBI Taxonomy" id="1348613"/>
    <lineage>
        <taxon>Bacteria</taxon>
        <taxon>Bacillati</taxon>
        <taxon>Bacillota</taxon>
        <taxon>Clostridia</taxon>
        <taxon>Lachnospirales</taxon>
        <taxon>Vallitaleaceae</taxon>
        <taxon>Vallitalea</taxon>
    </lineage>
</organism>
<dbReference type="PROSITE" id="PS51350">
    <property type="entry name" value="PTS_HPR_DOM"/>
    <property type="match status" value="1"/>
</dbReference>
<dbReference type="Pfam" id="PF00381">
    <property type="entry name" value="PTS-HPr"/>
    <property type="match status" value="1"/>
</dbReference>
<dbReference type="InterPro" id="IPR050399">
    <property type="entry name" value="HPr"/>
</dbReference>
<evidence type="ECO:0000313" key="11">
    <source>
        <dbReference type="Proteomes" id="UP000683246"/>
    </source>
</evidence>
<dbReference type="PANTHER" id="PTHR33705">
    <property type="entry name" value="PHOSPHOCARRIER PROTEIN HPR"/>
    <property type="match status" value="1"/>
</dbReference>
<dbReference type="PROSITE" id="PS00369">
    <property type="entry name" value="PTS_HPR_HIS"/>
    <property type="match status" value="1"/>
</dbReference>
<dbReference type="KEGG" id="vpy:HZI73_09550"/>
<dbReference type="InterPro" id="IPR035895">
    <property type="entry name" value="HPr-like_sf"/>
</dbReference>
<dbReference type="CDD" id="cd00367">
    <property type="entry name" value="PTS-HPr_like"/>
    <property type="match status" value="1"/>
</dbReference>
<evidence type="ECO:0000256" key="8">
    <source>
        <dbReference type="ARBA" id="ARBA00033055"/>
    </source>
</evidence>
<evidence type="ECO:0000256" key="6">
    <source>
        <dbReference type="ARBA" id="ARBA00022597"/>
    </source>
</evidence>
<dbReference type="GO" id="GO:0009401">
    <property type="term" value="P:phosphoenolpyruvate-dependent sugar phosphotransferase system"/>
    <property type="evidence" value="ECO:0007669"/>
    <property type="project" value="UniProtKB-KW"/>
</dbReference>
<reference evidence="10" key="1">
    <citation type="submission" date="2020-07" db="EMBL/GenBank/DDBJ databases">
        <title>Vallitalea pronyensis genome.</title>
        <authorList>
            <person name="Postec A."/>
        </authorList>
    </citation>
    <scope>NUCLEOTIDE SEQUENCE</scope>
    <source>
        <strain evidence="10">FatNI3</strain>
    </source>
</reference>
<dbReference type="Proteomes" id="UP000683246">
    <property type="component" value="Chromosome"/>
</dbReference>
<gene>
    <name evidence="10" type="ORF">HZI73_09550</name>
</gene>
<accession>A0A8J8MQK7</accession>
<dbReference type="GO" id="GO:0005737">
    <property type="term" value="C:cytoplasm"/>
    <property type="evidence" value="ECO:0007669"/>
    <property type="project" value="UniProtKB-SubCell"/>
</dbReference>
<dbReference type="EMBL" id="CP058649">
    <property type="protein sequence ID" value="QUI25658.1"/>
    <property type="molecule type" value="Genomic_DNA"/>
</dbReference>
<comment type="function">
    <text evidence="1">General (non sugar-specific) component of the phosphoenolpyruvate-dependent sugar phosphotransferase system (sugar PTS). This major carbohydrate active-transport system catalyzes the phosphorylation of incoming sugar substrates concomitantly with their translocation across the cell membrane. The phosphoryl group from phosphoenolpyruvate (PEP) is transferred to the phosphoryl carrier protein HPr by enzyme I. Phospho-HPr then transfers it to the PTS EIIA domain.</text>
</comment>
<evidence type="ECO:0000256" key="3">
    <source>
        <dbReference type="ARBA" id="ARBA00020422"/>
    </source>
</evidence>
<sequence>MVRETVTIVNKTGLHARPANAFVKVSKDFACDIFLEKDTKKMNGKSILGLLSLGLNQGSQVDIIADGEDEQQALETLVNLVKSFTE</sequence>
<dbReference type="InterPro" id="IPR001020">
    <property type="entry name" value="PTS_HPr_His_P_site"/>
</dbReference>
<dbReference type="PANTHER" id="PTHR33705:SF1">
    <property type="entry name" value="PHOSPHOCARRIER PROTEIN HPR"/>
    <property type="match status" value="1"/>
</dbReference>